<reference evidence="13 14" key="1">
    <citation type="submission" date="2015-07" db="EMBL/GenBank/DDBJ databases">
        <title>The genome of the fungus Escovopsis weberi, a specialized disease agent of ant agriculture.</title>
        <authorList>
            <person name="de Man T.J."/>
            <person name="Stajich J.E."/>
            <person name="Kubicek C.P."/>
            <person name="Chenthamara K."/>
            <person name="Atanasova L."/>
            <person name="Druzhinina I.S."/>
            <person name="Birnbaum S."/>
            <person name="Barribeau S.M."/>
            <person name="Teiling C."/>
            <person name="Suen G."/>
            <person name="Currie C."/>
            <person name="Gerardo N.M."/>
        </authorList>
    </citation>
    <scope>NUCLEOTIDE SEQUENCE [LARGE SCALE GENOMIC DNA]</scope>
</reference>
<dbReference type="GO" id="GO:0043541">
    <property type="term" value="C:UDP-N-acetylglucosamine transferase complex"/>
    <property type="evidence" value="ECO:0007669"/>
    <property type="project" value="TreeGrafter"/>
</dbReference>
<keyword evidence="13" id="KW-0808">Transferase</keyword>
<accession>A0A0M8MWA7</accession>
<dbReference type="OrthoDB" id="17098at2759"/>
<evidence type="ECO:0000256" key="4">
    <source>
        <dbReference type="ARBA" id="ARBA00011335"/>
    </source>
</evidence>
<sequence>MTSLLTLISRSLRRAILPGLIFLITFLIFVTTRHLQLISSRCPNRRPKLLSRTRNGDAGGDHAGGSRAAPPDFYLFVLGSGGHTKEMLMMMDDGFCDVANVHRRYLVSSGDAVSRHQVADYEHSLALLCAQHGSDSSRGRDKDKNTHTEGDADAEGDSLGSSGSHDVVTVSRARRIHQPLWSTPLTALASILDILPALLTPPPNYRRGGRSPRFPSIVFSNGPGTGFAVALAVHLIKMFYVVPEGCMKFVYIESWARISTLSLTGRLLYHMGLADVFVTQHQEVADRYGLFNAGEMVFNSRREDPPR</sequence>
<dbReference type="EMBL" id="LGSR01000022">
    <property type="protein sequence ID" value="KOS18157.1"/>
    <property type="molecule type" value="Genomic_DNA"/>
</dbReference>
<dbReference type="PANTHER" id="PTHR12154:SF4">
    <property type="entry name" value="UDP-N-ACETYLGLUCOSAMINE TRANSFERASE SUBUNIT ALG14 HOMOLOG"/>
    <property type="match status" value="1"/>
</dbReference>
<feature type="region of interest" description="Disordered" evidence="11">
    <location>
        <begin position="132"/>
        <end position="165"/>
    </location>
</feature>
<keyword evidence="14" id="KW-1185">Reference proteome</keyword>
<evidence type="ECO:0000256" key="3">
    <source>
        <dbReference type="ARBA" id="ARBA00009731"/>
    </source>
</evidence>
<feature type="compositionally biased region" description="Basic and acidic residues" evidence="11">
    <location>
        <begin position="135"/>
        <end position="150"/>
    </location>
</feature>
<dbReference type="AlphaFoldDB" id="A0A0M8MWA7"/>
<evidence type="ECO:0000256" key="9">
    <source>
        <dbReference type="ARBA" id="ARBA00023136"/>
    </source>
</evidence>
<evidence type="ECO:0000313" key="13">
    <source>
        <dbReference type="EMBL" id="KOS18157.1"/>
    </source>
</evidence>
<comment type="subunit">
    <text evidence="4">Heterodimer with ALG13 to form a functional enzyme.</text>
</comment>
<evidence type="ECO:0000256" key="6">
    <source>
        <dbReference type="ARBA" id="ARBA00022692"/>
    </source>
</evidence>
<evidence type="ECO:0000256" key="2">
    <source>
        <dbReference type="ARBA" id="ARBA00004590"/>
    </source>
</evidence>
<dbReference type="GO" id="GO:0004577">
    <property type="term" value="F:N-acetylglucosaminyldiphosphodolichol N-acetylglucosaminyltransferase activity"/>
    <property type="evidence" value="ECO:0007669"/>
    <property type="project" value="TreeGrafter"/>
</dbReference>
<evidence type="ECO:0000313" key="14">
    <source>
        <dbReference type="Proteomes" id="UP000053831"/>
    </source>
</evidence>
<evidence type="ECO:0000256" key="12">
    <source>
        <dbReference type="SAM" id="Phobius"/>
    </source>
</evidence>
<feature type="transmembrane region" description="Helical" evidence="12">
    <location>
        <begin position="219"/>
        <end position="242"/>
    </location>
</feature>
<gene>
    <name evidence="13" type="ORF">ESCO_003317</name>
</gene>
<proteinExistence type="inferred from homology"/>
<dbReference type="Proteomes" id="UP000053831">
    <property type="component" value="Unassembled WGS sequence"/>
</dbReference>
<dbReference type="GO" id="GO:0031965">
    <property type="term" value="C:nuclear membrane"/>
    <property type="evidence" value="ECO:0007669"/>
    <property type="project" value="UniProtKB-SubCell"/>
</dbReference>
<comment type="subcellular location">
    <subcellularLocation>
        <location evidence="1">Endoplasmic reticulum membrane</location>
        <topology evidence="1">Single-pass membrane protein</topology>
    </subcellularLocation>
    <subcellularLocation>
        <location evidence="2">Nucleus membrane</location>
        <topology evidence="2">Single-pass membrane protein</topology>
    </subcellularLocation>
</comment>
<dbReference type="STRING" id="150374.A0A0M8MWA7"/>
<dbReference type="Pfam" id="PF08660">
    <property type="entry name" value="Alg14"/>
    <property type="match status" value="1"/>
</dbReference>
<evidence type="ECO:0000256" key="11">
    <source>
        <dbReference type="SAM" id="MobiDB-lite"/>
    </source>
</evidence>
<evidence type="ECO:0000256" key="1">
    <source>
        <dbReference type="ARBA" id="ARBA00004389"/>
    </source>
</evidence>
<evidence type="ECO:0000256" key="5">
    <source>
        <dbReference type="ARBA" id="ARBA00017467"/>
    </source>
</evidence>
<name>A0A0M8MWA7_ESCWE</name>
<evidence type="ECO:0000256" key="10">
    <source>
        <dbReference type="ARBA" id="ARBA00032062"/>
    </source>
</evidence>
<evidence type="ECO:0000256" key="8">
    <source>
        <dbReference type="ARBA" id="ARBA00022989"/>
    </source>
</evidence>
<keyword evidence="7" id="KW-0256">Endoplasmic reticulum</keyword>
<comment type="similarity">
    <text evidence="3">Belongs to the ALG14 family.</text>
</comment>
<keyword evidence="9 12" id="KW-0472">Membrane</keyword>
<keyword evidence="8 12" id="KW-1133">Transmembrane helix</keyword>
<comment type="caution">
    <text evidence="13">The sequence shown here is derived from an EMBL/GenBank/DDBJ whole genome shotgun (WGS) entry which is preliminary data.</text>
</comment>
<organism evidence="13 14">
    <name type="scientific">Escovopsis weberi</name>
    <dbReference type="NCBI Taxonomy" id="150374"/>
    <lineage>
        <taxon>Eukaryota</taxon>
        <taxon>Fungi</taxon>
        <taxon>Dikarya</taxon>
        <taxon>Ascomycota</taxon>
        <taxon>Pezizomycotina</taxon>
        <taxon>Sordariomycetes</taxon>
        <taxon>Hypocreomycetidae</taxon>
        <taxon>Hypocreales</taxon>
        <taxon>Hypocreaceae</taxon>
        <taxon>Escovopsis</taxon>
    </lineage>
</organism>
<dbReference type="PANTHER" id="PTHR12154">
    <property type="entry name" value="GLYCOSYL TRANSFERASE-RELATED"/>
    <property type="match status" value="1"/>
</dbReference>
<feature type="transmembrane region" description="Helical" evidence="12">
    <location>
        <begin position="12"/>
        <end position="31"/>
    </location>
</feature>
<evidence type="ECO:0000256" key="7">
    <source>
        <dbReference type="ARBA" id="ARBA00022824"/>
    </source>
</evidence>
<dbReference type="InterPro" id="IPR013969">
    <property type="entry name" value="Oligosacch_biosynth_Alg14"/>
</dbReference>
<dbReference type="GO" id="GO:0006488">
    <property type="term" value="P:dolichol-linked oligosaccharide biosynthetic process"/>
    <property type="evidence" value="ECO:0007669"/>
    <property type="project" value="InterPro"/>
</dbReference>
<protein>
    <recommendedName>
        <fullName evidence="5">UDP-N-acetylglucosamine transferase subunit ALG14</fullName>
    </recommendedName>
    <alternativeName>
        <fullName evidence="10">Asparagine-linked glycosylation protein 14</fullName>
    </alternativeName>
</protein>
<keyword evidence="6 12" id="KW-0812">Transmembrane</keyword>